<evidence type="ECO:0000313" key="2">
    <source>
        <dbReference type="Proteomes" id="UP001302349"/>
    </source>
</evidence>
<organism evidence="1 2">
    <name type="scientific">Imperialibacter roseus</name>
    <dbReference type="NCBI Taxonomy" id="1324217"/>
    <lineage>
        <taxon>Bacteria</taxon>
        <taxon>Pseudomonadati</taxon>
        <taxon>Bacteroidota</taxon>
        <taxon>Cytophagia</taxon>
        <taxon>Cytophagales</taxon>
        <taxon>Flammeovirgaceae</taxon>
        <taxon>Imperialibacter</taxon>
    </lineage>
</organism>
<sequence>MSEELTIQNIKQLEVLDGEKAKALFGQNGWCGLISMTTTNGRAKKTQLRFKI</sequence>
<accession>A0ABZ0IS76</accession>
<evidence type="ECO:0000313" key="1">
    <source>
        <dbReference type="EMBL" id="WOK07875.1"/>
    </source>
</evidence>
<dbReference type="EMBL" id="CP136051">
    <property type="protein sequence ID" value="WOK07875.1"/>
    <property type="molecule type" value="Genomic_DNA"/>
</dbReference>
<dbReference type="RefSeq" id="WP_317490524.1">
    <property type="nucleotide sequence ID" value="NZ_CP136051.1"/>
</dbReference>
<keyword evidence="2" id="KW-1185">Reference proteome</keyword>
<proteinExistence type="predicted"/>
<protein>
    <submittedName>
        <fullName evidence="1">Uncharacterized protein</fullName>
    </submittedName>
</protein>
<dbReference type="Proteomes" id="UP001302349">
    <property type="component" value="Chromosome"/>
</dbReference>
<name>A0ABZ0IS76_9BACT</name>
<reference evidence="1 2" key="1">
    <citation type="journal article" date="2023" name="Microbiol. Resour. Announc.">
        <title>Complete Genome Sequence of Imperialibacter roseus strain P4T.</title>
        <authorList>
            <person name="Tizabi D.R."/>
            <person name="Bachvaroff T."/>
            <person name="Hill R.T."/>
        </authorList>
    </citation>
    <scope>NUCLEOTIDE SEQUENCE [LARGE SCALE GENOMIC DNA]</scope>
    <source>
        <strain evidence="1 2">P4T</strain>
    </source>
</reference>
<gene>
    <name evidence="1" type="ORF">RT717_04440</name>
</gene>